<keyword evidence="4" id="KW-0804">Transcription</keyword>
<evidence type="ECO:0000256" key="4">
    <source>
        <dbReference type="ARBA" id="ARBA00023163"/>
    </source>
</evidence>
<dbReference type="PRINTS" id="PR00039">
    <property type="entry name" value="HTHLYSR"/>
</dbReference>
<dbReference type="EMBL" id="QJKC01000001">
    <property type="protein sequence ID" value="PXX51293.1"/>
    <property type="molecule type" value="Genomic_DNA"/>
</dbReference>
<dbReference type="Proteomes" id="UP000248395">
    <property type="component" value="Unassembled WGS sequence"/>
</dbReference>
<dbReference type="InterPro" id="IPR000847">
    <property type="entry name" value="LysR_HTH_N"/>
</dbReference>
<dbReference type="PROSITE" id="PS50931">
    <property type="entry name" value="HTH_LYSR"/>
    <property type="match status" value="1"/>
</dbReference>
<dbReference type="PANTHER" id="PTHR30346:SF0">
    <property type="entry name" value="HCA OPERON TRANSCRIPTIONAL ACTIVATOR HCAR"/>
    <property type="match status" value="1"/>
</dbReference>
<dbReference type="Gene3D" id="3.40.190.10">
    <property type="entry name" value="Periplasmic binding protein-like II"/>
    <property type="match status" value="2"/>
</dbReference>
<proteinExistence type="inferred from homology"/>
<dbReference type="SUPFAM" id="SSF53850">
    <property type="entry name" value="Periplasmic binding protein-like II"/>
    <property type="match status" value="1"/>
</dbReference>
<name>A0A318JR89_9NEIS</name>
<comment type="caution">
    <text evidence="6">The sequence shown here is derived from an EMBL/GenBank/DDBJ whole genome shotgun (WGS) entry which is preliminary data.</text>
</comment>
<dbReference type="GO" id="GO:0032993">
    <property type="term" value="C:protein-DNA complex"/>
    <property type="evidence" value="ECO:0007669"/>
    <property type="project" value="TreeGrafter"/>
</dbReference>
<evidence type="ECO:0000256" key="2">
    <source>
        <dbReference type="ARBA" id="ARBA00023015"/>
    </source>
</evidence>
<dbReference type="FunFam" id="1.10.10.10:FF:000001">
    <property type="entry name" value="LysR family transcriptional regulator"/>
    <property type="match status" value="1"/>
</dbReference>
<dbReference type="InterPro" id="IPR036388">
    <property type="entry name" value="WH-like_DNA-bd_sf"/>
</dbReference>
<feature type="domain" description="HTH lysR-type" evidence="5">
    <location>
        <begin position="3"/>
        <end position="60"/>
    </location>
</feature>
<dbReference type="Pfam" id="PF03466">
    <property type="entry name" value="LysR_substrate"/>
    <property type="match status" value="1"/>
</dbReference>
<reference evidence="6 7" key="1">
    <citation type="submission" date="2018-05" db="EMBL/GenBank/DDBJ databases">
        <title>Genomic Encyclopedia of Type Strains, Phase IV (KMG-IV): sequencing the most valuable type-strain genomes for metagenomic binning, comparative biology and taxonomic classification.</title>
        <authorList>
            <person name="Goeker M."/>
        </authorList>
    </citation>
    <scope>NUCLEOTIDE SEQUENCE [LARGE SCALE GENOMIC DNA]</scope>
    <source>
        <strain evidence="6 7">DSM 25134</strain>
    </source>
</reference>
<dbReference type="PANTHER" id="PTHR30346">
    <property type="entry name" value="TRANSCRIPTIONAL DUAL REGULATOR HCAR-RELATED"/>
    <property type="match status" value="1"/>
</dbReference>
<dbReference type="OrthoDB" id="8679465at2"/>
<evidence type="ECO:0000313" key="6">
    <source>
        <dbReference type="EMBL" id="PXX51293.1"/>
    </source>
</evidence>
<keyword evidence="2" id="KW-0805">Transcription regulation</keyword>
<dbReference type="GO" id="GO:0003677">
    <property type="term" value="F:DNA binding"/>
    <property type="evidence" value="ECO:0007669"/>
    <property type="project" value="UniProtKB-KW"/>
</dbReference>
<dbReference type="SUPFAM" id="SSF46785">
    <property type="entry name" value="Winged helix' DNA-binding domain"/>
    <property type="match status" value="1"/>
</dbReference>
<dbReference type="Gene3D" id="1.10.10.10">
    <property type="entry name" value="Winged helix-like DNA-binding domain superfamily/Winged helix DNA-binding domain"/>
    <property type="match status" value="1"/>
</dbReference>
<evidence type="ECO:0000259" key="5">
    <source>
        <dbReference type="PROSITE" id="PS50931"/>
    </source>
</evidence>
<dbReference type="InterPro" id="IPR036390">
    <property type="entry name" value="WH_DNA-bd_sf"/>
</dbReference>
<sequence length="308" mass="34435">MAFSFRQLKYFVATAETGQVSLAAVQLNITQSAVTAAIRQLEEMLVVRLFVRHPHGMVLTDCGRRFLGQAYGILANVEEAMLLRKRESDFAGCLTVAATYTVMGYFLPAHLRRLAALYPQLAIRLHELPRAEIEAGLLQQDFDVAVLLSSNVDNPALQLEPIISSPRRLWLPAQHSLLSHPAPSLQDVAREPYIMLTVDEAEQTALRYWGQAGLQPQVRLRTSSVEAVRSMVANGSGVSILSDMVYRPWSLEGRRIETVNLHQQVPPMTLGLAWKAQAEISPAIALFRDYFRQQFLTPFSSHRNSAAR</sequence>
<evidence type="ECO:0000313" key="7">
    <source>
        <dbReference type="Proteomes" id="UP000248395"/>
    </source>
</evidence>
<keyword evidence="7" id="KW-1185">Reference proteome</keyword>
<gene>
    <name evidence="6" type="ORF">DFR38_101356</name>
</gene>
<dbReference type="InterPro" id="IPR005119">
    <property type="entry name" value="LysR_subst-bd"/>
</dbReference>
<organism evidence="6 7">
    <name type="scientific">Aquitalea magnusonii</name>
    <dbReference type="NCBI Taxonomy" id="332411"/>
    <lineage>
        <taxon>Bacteria</taxon>
        <taxon>Pseudomonadati</taxon>
        <taxon>Pseudomonadota</taxon>
        <taxon>Betaproteobacteria</taxon>
        <taxon>Neisseriales</taxon>
        <taxon>Chromobacteriaceae</taxon>
        <taxon>Aquitalea</taxon>
    </lineage>
</organism>
<dbReference type="CDD" id="cd08412">
    <property type="entry name" value="PBP2_PAO1_like"/>
    <property type="match status" value="1"/>
</dbReference>
<comment type="similarity">
    <text evidence="1">Belongs to the LysR transcriptional regulatory family.</text>
</comment>
<dbReference type="AlphaFoldDB" id="A0A318JR89"/>
<protein>
    <submittedName>
        <fullName evidence="6">LysR family transcriptional regulator</fullName>
    </submittedName>
</protein>
<keyword evidence="3" id="KW-0238">DNA-binding</keyword>
<dbReference type="RefSeq" id="WP_059287568.1">
    <property type="nucleotide sequence ID" value="NZ_LNQU01000269.1"/>
</dbReference>
<dbReference type="Pfam" id="PF00126">
    <property type="entry name" value="HTH_1"/>
    <property type="match status" value="1"/>
</dbReference>
<evidence type="ECO:0000256" key="3">
    <source>
        <dbReference type="ARBA" id="ARBA00023125"/>
    </source>
</evidence>
<accession>A0A318JR89</accession>
<evidence type="ECO:0000256" key="1">
    <source>
        <dbReference type="ARBA" id="ARBA00009437"/>
    </source>
</evidence>
<dbReference type="GO" id="GO:0003700">
    <property type="term" value="F:DNA-binding transcription factor activity"/>
    <property type="evidence" value="ECO:0007669"/>
    <property type="project" value="InterPro"/>
</dbReference>